<evidence type="ECO:0000313" key="9">
    <source>
        <dbReference type="EMBL" id="KAG0452274.1"/>
    </source>
</evidence>
<evidence type="ECO:0000256" key="7">
    <source>
        <dbReference type="SAM" id="Phobius"/>
    </source>
</evidence>
<dbReference type="PRINTS" id="PR00625">
    <property type="entry name" value="JDOMAIN"/>
</dbReference>
<comment type="subcellular location">
    <subcellularLocation>
        <location evidence="1">Endomembrane system</location>
        <topology evidence="1">Multi-pass membrane protein</topology>
    </subcellularLocation>
</comment>
<proteinExistence type="predicted"/>
<dbReference type="PANTHER" id="PTHR24075:SF0">
    <property type="entry name" value="TRANSLOCATION PROTEIN SEC63 HOMOLOG"/>
    <property type="match status" value="1"/>
</dbReference>
<evidence type="ECO:0000313" key="10">
    <source>
        <dbReference type="Proteomes" id="UP000636800"/>
    </source>
</evidence>
<dbReference type="PANTHER" id="PTHR24075">
    <property type="entry name" value="SEC63 DOMAIN-CONTAINING"/>
    <property type="match status" value="1"/>
</dbReference>
<dbReference type="EMBL" id="JADCNL010000016">
    <property type="protein sequence ID" value="KAG0452274.1"/>
    <property type="molecule type" value="Genomic_DNA"/>
</dbReference>
<name>A0A835U7A2_VANPL</name>
<evidence type="ECO:0000256" key="6">
    <source>
        <dbReference type="ARBA" id="ARBA00023136"/>
    </source>
</evidence>
<dbReference type="AlphaFoldDB" id="A0A835U7A2"/>
<dbReference type="SMART" id="SM00271">
    <property type="entry name" value="DnaJ"/>
    <property type="match status" value="1"/>
</dbReference>
<dbReference type="InterPro" id="IPR036869">
    <property type="entry name" value="J_dom_sf"/>
</dbReference>
<dbReference type="GO" id="GO:0008320">
    <property type="term" value="F:protein transmembrane transporter activity"/>
    <property type="evidence" value="ECO:0007669"/>
    <property type="project" value="TreeGrafter"/>
</dbReference>
<evidence type="ECO:0000256" key="2">
    <source>
        <dbReference type="ARBA" id="ARBA00022448"/>
    </source>
</evidence>
<dbReference type="InterPro" id="IPR004179">
    <property type="entry name" value="Sec63-dom"/>
</dbReference>
<keyword evidence="3 7" id="KW-0812">Transmembrane</keyword>
<dbReference type="InterPro" id="IPR001623">
    <property type="entry name" value="DnaJ_domain"/>
</dbReference>
<evidence type="ECO:0000259" key="8">
    <source>
        <dbReference type="PROSITE" id="PS50076"/>
    </source>
</evidence>
<dbReference type="FunFam" id="1.10.287.110:FF:000038">
    <property type="entry name" value="DnaJ protein ERDJ2A"/>
    <property type="match status" value="1"/>
</dbReference>
<dbReference type="GO" id="GO:0031207">
    <property type="term" value="C:Sec62/Sec63 complex"/>
    <property type="evidence" value="ECO:0007669"/>
    <property type="project" value="TreeGrafter"/>
</dbReference>
<evidence type="ECO:0000256" key="4">
    <source>
        <dbReference type="ARBA" id="ARBA00022927"/>
    </source>
</evidence>
<gene>
    <name evidence="9" type="ORF">HPP92_026053</name>
</gene>
<dbReference type="Pfam" id="PF02889">
    <property type="entry name" value="Sec63"/>
    <property type="match status" value="1"/>
</dbReference>
<dbReference type="Gene3D" id="1.10.287.110">
    <property type="entry name" value="DnaJ domain"/>
    <property type="match status" value="1"/>
</dbReference>
<dbReference type="SUPFAM" id="SSF46565">
    <property type="entry name" value="Chaperone J-domain"/>
    <property type="match status" value="1"/>
</dbReference>
<dbReference type="Pfam" id="PF00226">
    <property type="entry name" value="DnaJ"/>
    <property type="match status" value="1"/>
</dbReference>
<evidence type="ECO:0000256" key="5">
    <source>
        <dbReference type="ARBA" id="ARBA00022989"/>
    </source>
</evidence>
<dbReference type="CDD" id="cd06257">
    <property type="entry name" value="DnaJ"/>
    <property type="match status" value="1"/>
</dbReference>
<keyword evidence="10" id="KW-1185">Reference proteome</keyword>
<dbReference type="Proteomes" id="UP000636800">
    <property type="component" value="Unassembled WGS sequence"/>
</dbReference>
<evidence type="ECO:0000256" key="1">
    <source>
        <dbReference type="ARBA" id="ARBA00004127"/>
    </source>
</evidence>
<reference evidence="9 10" key="1">
    <citation type="journal article" date="2020" name="Nat. Food">
        <title>A phased Vanilla planifolia genome enables genetic improvement of flavour and production.</title>
        <authorList>
            <person name="Hasing T."/>
            <person name="Tang H."/>
            <person name="Brym M."/>
            <person name="Khazi F."/>
            <person name="Huang T."/>
            <person name="Chambers A.H."/>
        </authorList>
    </citation>
    <scope>NUCLEOTIDE SEQUENCE [LARGE SCALE GENOMIC DNA]</scope>
    <source>
        <tissue evidence="9">Leaf</tissue>
    </source>
</reference>
<sequence>MKIEGTRANLKFMSKSTSRGPQIQPFEPFNILGLEPGASELAIKKAYRRLSIQYHPDKNSNPEAHRYFVEYISKAYQALTDPISRDNFLKYGHPDGRQGLQIGIALPEVLLKFDGESSGFLLLCMVGTCVLLPLIVAIIYLSRSSKYTRNFVMYQTQSTYHSLLKPSLVQCEVIDVFIKAAEFMETTVRKGNDELLLKLFMTVKSELNLELTNVKSQQAKFWRRHPSLIKTELLIHAHLTRAAAELYSVLHKDYRRMLEVAPRLLEELMKIAVKPRSPHGHGWLKPAVGVLQLAQCITQAVPLSARKASGGIAPFCNFLT</sequence>
<comment type="caution">
    <text evidence="9">The sequence shown here is derived from an EMBL/GenBank/DDBJ whole genome shotgun (WGS) entry which is preliminary data.</text>
</comment>
<dbReference type="Gene3D" id="1.10.3380.10">
    <property type="entry name" value="Sec63 N-terminal domain-like domain"/>
    <property type="match status" value="1"/>
</dbReference>
<protein>
    <recommendedName>
        <fullName evidence="8">J domain-containing protein</fullName>
    </recommendedName>
</protein>
<keyword evidence="2" id="KW-0813">Transport</keyword>
<keyword evidence="4" id="KW-0653">Protein transport</keyword>
<dbReference type="PROSITE" id="PS50076">
    <property type="entry name" value="DNAJ_2"/>
    <property type="match status" value="1"/>
</dbReference>
<keyword evidence="5 7" id="KW-1133">Transmembrane helix</keyword>
<feature type="transmembrane region" description="Helical" evidence="7">
    <location>
        <begin position="120"/>
        <end position="141"/>
    </location>
</feature>
<dbReference type="SUPFAM" id="SSF158702">
    <property type="entry name" value="Sec63 N-terminal domain-like"/>
    <property type="match status" value="1"/>
</dbReference>
<dbReference type="GO" id="GO:0006614">
    <property type="term" value="P:SRP-dependent cotranslational protein targeting to membrane"/>
    <property type="evidence" value="ECO:0007669"/>
    <property type="project" value="TreeGrafter"/>
</dbReference>
<evidence type="ECO:0000256" key="3">
    <source>
        <dbReference type="ARBA" id="ARBA00022692"/>
    </source>
</evidence>
<accession>A0A835U7A2</accession>
<feature type="domain" description="J" evidence="8">
    <location>
        <begin position="27"/>
        <end position="92"/>
    </location>
</feature>
<organism evidence="9 10">
    <name type="scientific">Vanilla planifolia</name>
    <name type="common">Vanilla</name>
    <dbReference type="NCBI Taxonomy" id="51239"/>
    <lineage>
        <taxon>Eukaryota</taxon>
        <taxon>Viridiplantae</taxon>
        <taxon>Streptophyta</taxon>
        <taxon>Embryophyta</taxon>
        <taxon>Tracheophyta</taxon>
        <taxon>Spermatophyta</taxon>
        <taxon>Magnoliopsida</taxon>
        <taxon>Liliopsida</taxon>
        <taxon>Asparagales</taxon>
        <taxon>Orchidaceae</taxon>
        <taxon>Vanilloideae</taxon>
        <taxon>Vanilleae</taxon>
        <taxon>Vanilla</taxon>
    </lineage>
</organism>
<dbReference type="GO" id="GO:0006620">
    <property type="term" value="P:post-translational protein targeting to endoplasmic reticulum membrane"/>
    <property type="evidence" value="ECO:0007669"/>
    <property type="project" value="TreeGrafter"/>
</dbReference>
<keyword evidence="6 7" id="KW-0472">Membrane</keyword>
<dbReference type="GO" id="GO:0003723">
    <property type="term" value="F:RNA binding"/>
    <property type="evidence" value="ECO:0007669"/>
    <property type="project" value="TreeGrafter"/>
</dbReference>